<dbReference type="InterPro" id="IPR036610">
    <property type="entry name" value="PEBP-like_sf"/>
</dbReference>
<dbReference type="SUPFAM" id="SSF49777">
    <property type="entry name" value="PEBP-like"/>
    <property type="match status" value="1"/>
</dbReference>
<dbReference type="InterPro" id="IPR008914">
    <property type="entry name" value="PEBP"/>
</dbReference>
<sequence>MTPIATLPLNPAVDKNTRVERVVANDKLRCDAPHREPSRGGINVARVIHRLGGDARALYALGGDAGYGGPCPPPGDGPHRYFFRLYVLDTVLDLDQGAPKEQVADAMDGNVIDETDRTGTCER</sequence>
<dbReference type="Gene3D" id="3.90.280.10">
    <property type="entry name" value="PEBP-like"/>
    <property type="match status" value="1"/>
</dbReference>
<gene>
    <name evidence="1" type="ORF">GGP83_001860</name>
</gene>
<reference evidence="1" key="1">
    <citation type="submission" date="2022-08" db="EMBL/GenBank/DDBJ databases">
        <title>Genomic Encyclopedia of Type Strains, Phase V (KMG-V): Genome sequencing to study the core and pangenomes of soil and plant-associated prokaryotes.</title>
        <authorList>
            <person name="Whitman W."/>
        </authorList>
    </citation>
    <scope>NUCLEOTIDE SEQUENCE</scope>
    <source>
        <strain evidence="1">SP2017</strain>
    </source>
</reference>
<dbReference type="GO" id="GO:0005829">
    <property type="term" value="C:cytosol"/>
    <property type="evidence" value="ECO:0007669"/>
    <property type="project" value="TreeGrafter"/>
</dbReference>
<dbReference type="Proteomes" id="UP001155010">
    <property type="component" value="Unassembled WGS sequence"/>
</dbReference>
<evidence type="ECO:0000313" key="2">
    <source>
        <dbReference type="Proteomes" id="UP001155010"/>
    </source>
</evidence>
<proteinExistence type="predicted"/>
<dbReference type="AlphaFoldDB" id="A0A9X2Z3U2"/>
<accession>A0A9X2Z3U2</accession>
<protein>
    <submittedName>
        <fullName evidence="1">Phosphatidylethanolamine-binding protein (PEBP) family uncharacterized protein</fullName>
    </submittedName>
</protein>
<dbReference type="InterPro" id="IPR029056">
    <property type="entry name" value="Ribokinase-like"/>
</dbReference>
<dbReference type="GO" id="GO:0003872">
    <property type="term" value="F:6-phosphofructokinase activity"/>
    <property type="evidence" value="ECO:0007669"/>
    <property type="project" value="TreeGrafter"/>
</dbReference>
<dbReference type="RefSeq" id="WP_259081932.1">
    <property type="nucleotide sequence ID" value="NZ_JANTZN010000004.1"/>
</dbReference>
<dbReference type="PANTHER" id="PTHR46566:SF2">
    <property type="entry name" value="ATP-DEPENDENT 6-PHOSPHOFRUCTOKINASE ISOZYME 2"/>
    <property type="match status" value="1"/>
</dbReference>
<organism evidence="1 2">
    <name type="scientific">Salinibacter ruber</name>
    <dbReference type="NCBI Taxonomy" id="146919"/>
    <lineage>
        <taxon>Bacteria</taxon>
        <taxon>Pseudomonadati</taxon>
        <taxon>Rhodothermota</taxon>
        <taxon>Rhodothermia</taxon>
        <taxon>Rhodothermales</taxon>
        <taxon>Salinibacteraceae</taxon>
        <taxon>Salinibacter</taxon>
    </lineage>
</organism>
<evidence type="ECO:0000313" key="1">
    <source>
        <dbReference type="EMBL" id="MCS3951904.1"/>
    </source>
</evidence>
<comment type="caution">
    <text evidence="1">The sequence shown here is derived from an EMBL/GenBank/DDBJ whole genome shotgun (WGS) entry which is preliminary data.</text>
</comment>
<dbReference type="PANTHER" id="PTHR46566">
    <property type="entry name" value="1-PHOSPHOFRUCTOKINASE-RELATED"/>
    <property type="match status" value="1"/>
</dbReference>
<name>A0A9X2Z3U2_9BACT</name>
<dbReference type="EMBL" id="JANUBB010000007">
    <property type="protein sequence ID" value="MCS3951904.1"/>
    <property type="molecule type" value="Genomic_DNA"/>
</dbReference>
<dbReference type="SUPFAM" id="SSF53613">
    <property type="entry name" value="Ribokinase-like"/>
    <property type="match status" value="1"/>
</dbReference>
<dbReference type="Pfam" id="PF01161">
    <property type="entry name" value="PBP"/>
    <property type="match status" value="1"/>
</dbReference>